<dbReference type="Pfam" id="PF03088">
    <property type="entry name" value="Str_synth"/>
    <property type="match status" value="2"/>
</dbReference>
<feature type="domain" description="Strictosidine synthase conserved region" evidence="6">
    <location>
        <begin position="39"/>
        <end position="74"/>
    </location>
</feature>
<proteinExistence type="inferred from homology"/>
<evidence type="ECO:0000256" key="2">
    <source>
        <dbReference type="ARBA" id="ARBA00009191"/>
    </source>
</evidence>
<dbReference type="Pfam" id="PF20067">
    <property type="entry name" value="SSL_N"/>
    <property type="match status" value="1"/>
</dbReference>
<gene>
    <name evidence="7" type="ORF">HID58_060819</name>
</gene>
<evidence type="ECO:0000256" key="5">
    <source>
        <dbReference type="SAM" id="Phobius"/>
    </source>
</evidence>
<protein>
    <recommendedName>
        <fullName evidence="6">Strictosidine synthase conserved region domain-containing protein</fullName>
    </recommendedName>
</protein>
<accession>A0ABQ7ZXH9</accession>
<dbReference type="Proteomes" id="UP000824890">
    <property type="component" value="Unassembled WGS sequence"/>
</dbReference>
<evidence type="ECO:0000256" key="1">
    <source>
        <dbReference type="ARBA" id="ARBA00004116"/>
    </source>
</evidence>
<dbReference type="Gene3D" id="2.120.10.30">
    <property type="entry name" value="TolB, C-terminal domain"/>
    <property type="match status" value="2"/>
</dbReference>
<name>A0ABQ7ZXH9_BRANA</name>
<comment type="subcellular location">
    <subcellularLocation>
        <location evidence="1">Vacuole</location>
    </subcellularLocation>
</comment>
<comment type="similarity">
    <text evidence="2">Belongs to the strictosidine synthase family.</text>
</comment>
<evidence type="ECO:0000256" key="3">
    <source>
        <dbReference type="ARBA" id="ARBA00022554"/>
    </source>
</evidence>
<evidence type="ECO:0000256" key="4">
    <source>
        <dbReference type="ARBA" id="ARBA00023180"/>
    </source>
</evidence>
<dbReference type="SUPFAM" id="SSF63829">
    <property type="entry name" value="Calcium-dependent phosphotriesterase"/>
    <property type="match status" value="1"/>
</dbReference>
<dbReference type="InterPro" id="IPR011042">
    <property type="entry name" value="6-blade_b-propeller_TolB-like"/>
</dbReference>
<sequence>MARQMCVSPSAPELEHVCGRSLAKPLVTEAEGQPFRFTNDLDIDEHEDVIYFTDTSTRFRRRQFLAAVLNVDKKNSGSLYTQKKGLFAKLSLTQTWFRDLVLRLPMSGQRLHSLFTGGRPHATALKLSESREVLEVSEDKEGKRLRFISEVEEKDEMPISQRVLKQVAAFPVVLAIVCYFLWPSIIAPDHLKGSKDILQVAKTIPLPGDGPESLEFDSQGEGPYVGVTDGRILKWRGEKLGWVEFAYSSPHSCGRPLGLSFHKKTGDLYFCDGYFGVMKVGPEGGLAELVVDEAEGRKVMFANQMDIDQEEEVFYFNDSSDKYHFEQVFYVYMSGEKTGRVIRYDMKKKEATVIMDKLHLPNGLAISKDGSFVLTCESGTNTIHRIWVKGPKAGTNEVFAKIPGPMDNIRRTPTGDFWVALHSKDSLFTRVFVSHSLVGKFFIKTLKVETVVHLINGGKPHGIVVKLSGETGEILEILEDSEGKTMKYVSEAYEREDGNLWFGSVYWPAVWHLVQYDQWVG</sequence>
<feature type="domain" description="Strictosidine synthase conserved region" evidence="6">
    <location>
        <begin position="303"/>
        <end position="391"/>
    </location>
</feature>
<comment type="caution">
    <text evidence="7">The sequence shown here is derived from an EMBL/GenBank/DDBJ whole genome shotgun (WGS) entry which is preliminary data.</text>
</comment>
<keyword evidence="5" id="KW-0812">Transmembrane</keyword>
<keyword evidence="8" id="KW-1185">Reference proteome</keyword>
<keyword evidence="5" id="KW-1133">Transmembrane helix</keyword>
<keyword evidence="4" id="KW-0325">Glycoprotein</keyword>
<evidence type="ECO:0000313" key="8">
    <source>
        <dbReference type="Proteomes" id="UP000824890"/>
    </source>
</evidence>
<dbReference type="EMBL" id="JAGKQM010000014">
    <property type="protein sequence ID" value="KAH0884723.1"/>
    <property type="molecule type" value="Genomic_DNA"/>
</dbReference>
<reference evidence="7 8" key="1">
    <citation type="submission" date="2021-05" db="EMBL/GenBank/DDBJ databases">
        <title>Genome Assembly of Synthetic Allotetraploid Brassica napus Reveals Homoeologous Exchanges between Subgenomes.</title>
        <authorList>
            <person name="Davis J.T."/>
        </authorList>
    </citation>
    <scope>NUCLEOTIDE SEQUENCE [LARGE SCALE GENOMIC DNA]</scope>
    <source>
        <strain evidence="8">cv. Da-Ae</strain>
        <tissue evidence="7">Seedling</tissue>
    </source>
</reference>
<keyword evidence="3" id="KW-0926">Vacuole</keyword>
<organism evidence="7 8">
    <name type="scientific">Brassica napus</name>
    <name type="common">Rape</name>
    <dbReference type="NCBI Taxonomy" id="3708"/>
    <lineage>
        <taxon>Eukaryota</taxon>
        <taxon>Viridiplantae</taxon>
        <taxon>Streptophyta</taxon>
        <taxon>Embryophyta</taxon>
        <taxon>Tracheophyta</taxon>
        <taxon>Spermatophyta</taxon>
        <taxon>Magnoliopsida</taxon>
        <taxon>eudicotyledons</taxon>
        <taxon>Gunneridae</taxon>
        <taxon>Pentapetalae</taxon>
        <taxon>rosids</taxon>
        <taxon>malvids</taxon>
        <taxon>Brassicales</taxon>
        <taxon>Brassicaceae</taxon>
        <taxon>Brassiceae</taxon>
        <taxon>Brassica</taxon>
    </lineage>
</organism>
<dbReference type="PANTHER" id="PTHR10426:SF72">
    <property type="entry name" value="PROTEIN STRICTOSIDINE SYNTHASE-LIKE 8"/>
    <property type="match status" value="1"/>
</dbReference>
<evidence type="ECO:0000259" key="6">
    <source>
        <dbReference type="Pfam" id="PF03088"/>
    </source>
</evidence>
<evidence type="ECO:0000313" key="7">
    <source>
        <dbReference type="EMBL" id="KAH0884723.1"/>
    </source>
</evidence>
<feature type="transmembrane region" description="Helical" evidence="5">
    <location>
        <begin position="163"/>
        <end position="182"/>
    </location>
</feature>
<dbReference type="InterPro" id="IPR018119">
    <property type="entry name" value="Strictosidine_synth_cons-reg"/>
</dbReference>
<keyword evidence="5" id="KW-0472">Membrane</keyword>
<dbReference type="PANTHER" id="PTHR10426">
    <property type="entry name" value="STRICTOSIDINE SYNTHASE-RELATED"/>
    <property type="match status" value="1"/>
</dbReference>